<dbReference type="PANTHER" id="PTHR47107">
    <property type="entry name" value="SVF1-LIKE PROTEIN YDR222W-RELATED"/>
    <property type="match status" value="1"/>
</dbReference>
<dbReference type="InterPro" id="IPR051385">
    <property type="entry name" value="Ceramide-binding_SVF1"/>
</dbReference>
<dbReference type="PANTHER" id="PTHR47107:SF1">
    <property type="entry name" value="CERAMIDE-BINDING PROTEIN SVF1-RELATED"/>
    <property type="match status" value="1"/>
</dbReference>
<dbReference type="OrthoDB" id="2590239at2759"/>
<dbReference type="GO" id="GO:0006979">
    <property type="term" value="P:response to oxidative stress"/>
    <property type="evidence" value="ECO:0007669"/>
    <property type="project" value="InterPro"/>
</dbReference>
<evidence type="ECO:0000256" key="1">
    <source>
        <dbReference type="ARBA" id="ARBA00004496"/>
    </source>
</evidence>
<comment type="subcellular location">
    <subcellularLocation>
        <location evidence="1">Cytoplasm</location>
    </subcellularLocation>
</comment>
<dbReference type="GO" id="GO:0005737">
    <property type="term" value="C:cytoplasm"/>
    <property type="evidence" value="ECO:0007669"/>
    <property type="project" value="UniProtKB-SubCell"/>
</dbReference>
<comment type="similarity">
    <text evidence="2">Belongs to the SVF1 family.</text>
</comment>
<sequence>MGLSSRFSPVKDCTPHEQNYTVLNDVSELWWQTADGNKAESNKPKHSFLSLKPQKLLSRQRNTTVETQTLYFTDLESKKCGFVQLLLSSVLGGISTNIQLNLKLFDCDNEGELGSWETFKIDDVTKFSQDGMKSRHSSFQLIPSQGQEIGNLLICAINLKSQKGRYLNANLSTTLRTGFKVDPDGSSFYSDEGSSKPPRIMRHVFVPQGLCTGSICIEGGGQPRSTVNLEKVPAMFIEALQGISPHKAASCWNFSCFQNYEIGAVCMEYTTTSEFQKTVVTVTGIARNGKISAVYASSENESSVSARKHVKFLQTSKDPQNKWCYPSSISFPLDGPNNVLKLDPLRLVNKYDILDELPAIIKRVVESIAGIKPFIYQYCQIAEFDGESGVAIAESTFISES</sequence>
<dbReference type="InterPro" id="IPR013931">
    <property type="entry name" value="Svf1-like_N"/>
</dbReference>
<proteinExistence type="inferred from homology"/>
<evidence type="ECO:0000256" key="2">
    <source>
        <dbReference type="ARBA" id="ARBA00009069"/>
    </source>
</evidence>
<dbReference type="Proteomes" id="UP000189911">
    <property type="component" value="Chromosome E"/>
</dbReference>
<dbReference type="Pfam" id="PF08622">
    <property type="entry name" value="Svf1"/>
    <property type="match status" value="1"/>
</dbReference>
<evidence type="ECO:0000313" key="6">
    <source>
        <dbReference type="EMBL" id="SCU95760.1"/>
    </source>
</evidence>
<evidence type="ECO:0000259" key="5">
    <source>
        <dbReference type="Pfam" id="PF17187"/>
    </source>
</evidence>
<evidence type="ECO:0000313" key="7">
    <source>
        <dbReference type="Proteomes" id="UP000189911"/>
    </source>
</evidence>
<accession>A0A1G4JXC8</accession>
<dbReference type="EMBL" id="LT598451">
    <property type="protein sequence ID" value="SCU95760.1"/>
    <property type="molecule type" value="Genomic_DNA"/>
</dbReference>
<keyword evidence="7" id="KW-1185">Reference proteome</keyword>
<evidence type="ECO:0000256" key="3">
    <source>
        <dbReference type="ARBA" id="ARBA00022490"/>
    </source>
</evidence>
<dbReference type="AlphaFoldDB" id="A0A1G4JXC8"/>
<name>A0A1G4JXC8_9SACH</name>
<feature type="domain" description="Svf1-like N-terminal" evidence="4">
    <location>
        <begin position="65"/>
        <end position="241"/>
    </location>
</feature>
<feature type="domain" description="Svf1-like C-terminal" evidence="5">
    <location>
        <begin position="244"/>
        <end position="399"/>
    </location>
</feature>
<organism evidence="6 7">
    <name type="scientific">Lachancea nothofagi CBS 11611</name>
    <dbReference type="NCBI Taxonomy" id="1266666"/>
    <lineage>
        <taxon>Eukaryota</taxon>
        <taxon>Fungi</taxon>
        <taxon>Dikarya</taxon>
        <taxon>Ascomycota</taxon>
        <taxon>Saccharomycotina</taxon>
        <taxon>Saccharomycetes</taxon>
        <taxon>Saccharomycetales</taxon>
        <taxon>Saccharomycetaceae</taxon>
        <taxon>Lachancea</taxon>
    </lineage>
</organism>
<dbReference type="Pfam" id="PF17187">
    <property type="entry name" value="Svf1_C"/>
    <property type="match status" value="1"/>
</dbReference>
<reference evidence="7" key="1">
    <citation type="submission" date="2016-03" db="EMBL/GenBank/DDBJ databases">
        <authorList>
            <person name="Devillers Hugo."/>
        </authorList>
    </citation>
    <scope>NUCLEOTIDE SEQUENCE [LARGE SCALE GENOMIC DNA]</scope>
</reference>
<protein>
    <submittedName>
        <fullName evidence="6">LANO_0E11298g1_1</fullName>
    </submittedName>
</protein>
<evidence type="ECO:0000259" key="4">
    <source>
        <dbReference type="Pfam" id="PF08622"/>
    </source>
</evidence>
<gene>
    <name evidence="6" type="ORF">LANO_0E11298G</name>
</gene>
<keyword evidence="3" id="KW-0963">Cytoplasm</keyword>
<dbReference type="InterPro" id="IPR033394">
    <property type="entry name" value="Svf1-like_C"/>
</dbReference>